<evidence type="ECO:0000313" key="2">
    <source>
        <dbReference type="EMBL" id="KQK13909.1"/>
    </source>
</evidence>
<accession>I1GPV4</accession>
<evidence type="ECO:0000313" key="3">
    <source>
        <dbReference type="EnsemblPlants" id="KQK13909"/>
    </source>
</evidence>
<dbReference type="InParanoid" id="I1GPV4"/>
<dbReference type="EnsemblPlants" id="KQK13909">
    <property type="protein sequence ID" value="KQK13909"/>
    <property type="gene ID" value="BRADI_1g13300v3"/>
</dbReference>
<proteinExistence type="predicted"/>
<dbReference type="Proteomes" id="UP000008810">
    <property type="component" value="Chromosome 1"/>
</dbReference>
<dbReference type="EMBL" id="CM000880">
    <property type="protein sequence ID" value="KQK13909.1"/>
    <property type="molecule type" value="Genomic_DNA"/>
</dbReference>
<sequence length="116" mass="12256">MIENSNLKNQCPISGTRTGTAMAATRAIGVGGDADLSTTAALGRSGRRLHERVYSLQPHCAATGARSGGSEHETEGGEEDGTTRKLKHGTAEREIRHGLYRREGVVGRRLTLGAGE</sequence>
<evidence type="ECO:0000256" key="1">
    <source>
        <dbReference type="SAM" id="MobiDB-lite"/>
    </source>
</evidence>
<dbReference type="AlphaFoldDB" id="I1GPV4"/>
<keyword evidence="4" id="KW-1185">Reference proteome</keyword>
<name>I1GPV4_BRADI</name>
<protein>
    <submittedName>
        <fullName evidence="2 3">Uncharacterized protein</fullName>
    </submittedName>
</protein>
<evidence type="ECO:0000313" key="4">
    <source>
        <dbReference type="Proteomes" id="UP000008810"/>
    </source>
</evidence>
<reference evidence="3" key="3">
    <citation type="submission" date="2018-08" db="UniProtKB">
        <authorList>
            <consortium name="EnsemblPlants"/>
        </authorList>
    </citation>
    <scope>IDENTIFICATION</scope>
    <source>
        <strain evidence="3">cv. Bd21</strain>
    </source>
</reference>
<organism evidence="3">
    <name type="scientific">Brachypodium distachyon</name>
    <name type="common">Purple false brome</name>
    <name type="synonym">Trachynia distachya</name>
    <dbReference type="NCBI Taxonomy" id="15368"/>
    <lineage>
        <taxon>Eukaryota</taxon>
        <taxon>Viridiplantae</taxon>
        <taxon>Streptophyta</taxon>
        <taxon>Embryophyta</taxon>
        <taxon>Tracheophyta</taxon>
        <taxon>Spermatophyta</taxon>
        <taxon>Magnoliopsida</taxon>
        <taxon>Liliopsida</taxon>
        <taxon>Poales</taxon>
        <taxon>Poaceae</taxon>
        <taxon>BOP clade</taxon>
        <taxon>Pooideae</taxon>
        <taxon>Stipodae</taxon>
        <taxon>Brachypodieae</taxon>
        <taxon>Brachypodium</taxon>
    </lineage>
</organism>
<reference evidence="2" key="2">
    <citation type="submission" date="2017-06" db="EMBL/GenBank/DDBJ databases">
        <title>WGS assembly of Brachypodium distachyon.</title>
        <authorList>
            <consortium name="The International Brachypodium Initiative"/>
            <person name="Lucas S."/>
            <person name="Harmon-Smith M."/>
            <person name="Lail K."/>
            <person name="Tice H."/>
            <person name="Grimwood J."/>
            <person name="Bruce D."/>
            <person name="Barry K."/>
            <person name="Shu S."/>
            <person name="Lindquist E."/>
            <person name="Wang M."/>
            <person name="Pitluck S."/>
            <person name="Vogel J.P."/>
            <person name="Garvin D.F."/>
            <person name="Mockler T.C."/>
            <person name="Schmutz J."/>
            <person name="Rokhsar D."/>
            <person name="Bevan M.W."/>
        </authorList>
    </citation>
    <scope>NUCLEOTIDE SEQUENCE</scope>
    <source>
        <strain evidence="2">Bd21</strain>
    </source>
</reference>
<dbReference type="Gramene" id="KQK13909">
    <property type="protein sequence ID" value="KQK13909"/>
    <property type="gene ID" value="BRADI_1g13300v3"/>
</dbReference>
<gene>
    <name evidence="2" type="ORF">BRADI_1g13300v3</name>
</gene>
<dbReference type="HOGENOM" id="CLU_2100254_0_0_1"/>
<reference evidence="2 3" key="1">
    <citation type="journal article" date="2010" name="Nature">
        <title>Genome sequencing and analysis of the model grass Brachypodium distachyon.</title>
        <authorList>
            <consortium name="International Brachypodium Initiative"/>
        </authorList>
    </citation>
    <scope>NUCLEOTIDE SEQUENCE [LARGE SCALE GENOMIC DNA]</scope>
    <source>
        <strain evidence="2 3">Bd21</strain>
    </source>
</reference>
<feature type="region of interest" description="Disordered" evidence="1">
    <location>
        <begin position="59"/>
        <end position="90"/>
    </location>
</feature>